<keyword evidence="2" id="KW-1185">Reference proteome</keyword>
<protein>
    <submittedName>
        <fullName evidence="1">Uncharacterized protein</fullName>
    </submittedName>
</protein>
<name>A0A9P3PVR2_LYOSH</name>
<comment type="caution">
    <text evidence="1">The sequence shown here is derived from an EMBL/GenBank/DDBJ whole genome shotgun (WGS) entry which is preliminary data.</text>
</comment>
<proteinExistence type="predicted"/>
<dbReference type="Proteomes" id="UP001063166">
    <property type="component" value="Unassembled WGS sequence"/>
</dbReference>
<organism evidence="1 2">
    <name type="scientific">Lyophyllum shimeji</name>
    <name type="common">Hon-shimeji</name>
    <name type="synonym">Tricholoma shimeji</name>
    <dbReference type="NCBI Taxonomy" id="47721"/>
    <lineage>
        <taxon>Eukaryota</taxon>
        <taxon>Fungi</taxon>
        <taxon>Dikarya</taxon>
        <taxon>Basidiomycota</taxon>
        <taxon>Agaricomycotina</taxon>
        <taxon>Agaricomycetes</taxon>
        <taxon>Agaricomycetidae</taxon>
        <taxon>Agaricales</taxon>
        <taxon>Tricholomatineae</taxon>
        <taxon>Lyophyllaceae</taxon>
        <taxon>Lyophyllum</taxon>
    </lineage>
</organism>
<dbReference type="AlphaFoldDB" id="A0A9P3PVR2"/>
<sequence length="73" mass="7942">MRSFESPVRPPVTRVHEVTAPPNALPALPKAASVLFLLGEYAVRDIKVTARQSFGFFLRIITAGSSTAYCSHP</sequence>
<evidence type="ECO:0000313" key="1">
    <source>
        <dbReference type="EMBL" id="GLB42468.1"/>
    </source>
</evidence>
<reference evidence="1" key="1">
    <citation type="submission" date="2022-07" db="EMBL/GenBank/DDBJ databases">
        <title>The genome of Lyophyllum shimeji provides insight into the initial evolution of ectomycorrhizal fungal genome.</title>
        <authorList>
            <person name="Kobayashi Y."/>
            <person name="Shibata T."/>
            <person name="Hirakawa H."/>
            <person name="Shigenobu S."/>
            <person name="Nishiyama T."/>
            <person name="Yamada A."/>
            <person name="Hasebe M."/>
            <person name="Kawaguchi M."/>
        </authorList>
    </citation>
    <scope>NUCLEOTIDE SEQUENCE</scope>
    <source>
        <strain evidence="1">AT787</strain>
    </source>
</reference>
<evidence type="ECO:0000313" key="2">
    <source>
        <dbReference type="Proteomes" id="UP001063166"/>
    </source>
</evidence>
<gene>
    <name evidence="1" type="ORF">LshimejAT787_1104830</name>
</gene>
<accession>A0A9P3PVR2</accession>
<dbReference type="EMBL" id="BRPK01000011">
    <property type="protein sequence ID" value="GLB42468.1"/>
    <property type="molecule type" value="Genomic_DNA"/>
</dbReference>